<dbReference type="PANTHER" id="PTHR43537">
    <property type="entry name" value="TRANSCRIPTIONAL REGULATOR, GNTR FAMILY"/>
    <property type="match status" value="1"/>
</dbReference>
<feature type="domain" description="HTH gntR-type" evidence="4">
    <location>
        <begin position="3"/>
        <end position="71"/>
    </location>
</feature>
<sequence length="224" mass="25916">MKVRTSDIVFKAIEEKIFSGEWKSGTKITSEPQLAKELNVSRISVREAIEKMVALSILIKRQGEGTFVSDLSTSTYLNNLIPMLTLDKYDYMEILELRLVMDVESARLCAIRCSEDIIKELEEAYSEMLQYEGDMEKFTEKDLKFHMKIAEGTQNSLIIKINEMLRDILNYHQRGLYHTLGPVGGIKEHKFILDAIKNRDAELAGIFVKRHIERTIKELKDIQR</sequence>
<dbReference type="SMART" id="SM00345">
    <property type="entry name" value="HTH_GNTR"/>
    <property type="match status" value="1"/>
</dbReference>
<keyword evidence="6" id="KW-1185">Reference proteome</keyword>
<evidence type="ECO:0000259" key="4">
    <source>
        <dbReference type="PROSITE" id="PS50949"/>
    </source>
</evidence>
<protein>
    <submittedName>
        <fullName evidence="5">FCD domain-containing protein</fullName>
    </submittedName>
</protein>
<dbReference type="SMART" id="SM00895">
    <property type="entry name" value="FCD"/>
    <property type="match status" value="1"/>
</dbReference>
<dbReference type="GO" id="GO:0003700">
    <property type="term" value="F:DNA-binding transcription factor activity"/>
    <property type="evidence" value="ECO:0007669"/>
    <property type="project" value="InterPro"/>
</dbReference>
<dbReference type="InterPro" id="IPR011711">
    <property type="entry name" value="GntR_C"/>
</dbReference>
<keyword evidence="2" id="KW-0238">DNA-binding</keyword>
<evidence type="ECO:0000256" key="1">
    <source>
        <dbReference type="ARBA" id="ARBA00023015"/>
    </source>
</evidence>
<dbReference type="InterPro" id="IPR036388">
    <property type="entry name" value="WH-like_DNA-bd_sf"/>
</dbReference>
<evidence type="ECO:0000313" key="6">
    <source>
        <dbReference type="Proteomes" id="UP000422764"/>
    </source>
</evidence>
<dbReference type="InterPro" id="IPR000524">
    <property type="entry name" value="Tscrpt_reg_HTH_GntR"/>
</dbReference>
<name>A0A6I6EV79_9CLOT</name>
<dbReference type="GO" id="GO:0003677">
    <property type="term" value="F:DNA binding"/>
    <property type="evidence" value="ECO:0007669"/>
    <property type="project" value="UniProtKB-KW"/>
</dbReference>
<accession>A0A6I6EV79</accession>
<keyword evidence="1" id="KW-0805">Transcription regulation</keyword>
<dbReference type="Gene3D" id="1.10.10.10">
    <property type="entry name" value="Winged helix-like DNA-binding domain superfamily/Winged helix DNA-binding domain"/>
    <property type="match status" value="1"/>
</dbReference>
<dbReference type="CDD" id="cd07377">
    <property type="entry name" value="WHTH_GntR"/>
    <property type="match status" value="1"/>
</dbReference>
<proteinExistence type="predicted"/>
<evidence type="ECO:0000256" key="3">
    <source>
        <dbReference type="ARBA" id="ARBA00023163"/>
    </source>
</evidence>
<dbReference type="SUPFAM" id="SSF46785">
    <property type="entry name" value="Winged helix' DNA-binding domain"/>
    <property type="match status" value="1"/>
</dbReference>
<gene>
    <name evidence="5" type="ORF">GOM49_06685</name>
</gene>
<dbReference type="Pfam" id="PF07729">
    <property type="entry name" value="FCD"/>
    <property type="match status" value="1"/>
</dbReference>
<keyword evidence="3" id="KW-0804">Transcription</keyword>
<dbReference type="InterPro" id="IPR008920">
    <property type="entry name" value="TF_FadR/GntR_C"/>
</dbReference>
<organism evidence="5 6">
    <name type="scientific">Clostridium bovifaecis</name>
    <dbReference type="NCBI Taxonomy" id="2184719"/>
    <lineage>
        <taxon>Bacteria</taxon>
        <taxon>Bacillati</taxon>
        <taxon>Bacillota</taxon>
        <taxon>Clostridia</taxon>
        <taxon>Eubacteriales</taxon>
        <taxon>Clostridiaceae</taxon>
        <taxon>Clostridium</taxon>
    </lineage>
</organism>
<dbReference type="Pfam" id="PF00392">
    <property type="entry name" value="GntR"/>
    <property type="match status" value="1"/>
</dbReference>
<reference evidence="5 6" key="1">
    <citation type="submission" date="2019-12" db="EMBL/GenBank/DDBJ databases">
        <title>Genome sequenceing of Clostridium bovifaecis.</title>
        <authorList>
            <person name="Yao Y."/>
        </authorList>
    </citation>
    <scope>NUCLEOTIDE SEQUENCE [LARGE SCALE GENOMIC DNA]</scope>
    <source>
        <strain evidence="5 6">BXX</strain>
    </source>
</reference>
<dbReference type="PROSITE" id="PS50949">
    <property type="entry name" value="HTH_GNTR"/>
    <property type="match status" value="1"/>
</dbReference>
<dbReference type="AlphaFoldDB" id="A0A6I6EV79"/>
<dbReference type="EMBL" id="CP046522">
    <property type="protein sequence ID" value="QGU94826.1"/>
    <property type="molecule type" value="Genomic_DNA"/>
</dbReference>
<evidence type="ECO:0000256" key="2">
    <source>
        <dbReference type="ARBA" id="ARBA00023125"/>
    </source>
</evidence>
<evidence type="ECO:0000313" key="5">
    <source>
        <dbReference type="EMBL" id="QGU94826.1"/>
    </source>
</evidence>
<dbReference type="PANTHER" id="PTHR43537:SF5">
    <property type="entry name" value="UXU OPERON TRANSCRIPTIONAL REGULATOR"/>
    <property type="match status" value="1"/>
</dbReference>
<dbReference type="SUPFAM" id="SSF48008">
    <property type="entry name" value="GntR ligand-binding domain-like"/>
    <property type="match status" value="1"/>
</dbReference>
<dbReference type="Gene3D" id="1.20.120.530">
    <property type="entry name" value="GntR ligand-binding domain-like"/>
    <property type="match status" value="1"/>
</dbReference>
<dbReference type="Proteomes" id="UP000422764">
    <property type="component" value="Chromosome"/>
</dbReference>
<dbReference type="InterPro" id="IPR036390">
    <property type="entry name" value="WH_DNA-bd_sf"/>
</dbReference>